<dbReference type="SUPFAM" id="SSF51905">
    <property type="entry name" value="FAD/NAD(P)-binding domain"/>
    <property type="match status" value="1"/>
</dbReference>
<dbReference type="AlphaFoldDB" id="A0A382A7T5"/>
<evidence type="ECO:0000259" key="11">
    <source>
        <dbReference type="Pfam" id="PF02852"/>
    </source>
</evidence>
<dbReference type="EMBL" id="UINC01024279">
    <property type="protein sequence ID" value="SVA97605.1"/>
    <property type="molecule type" value="Genomic_DNA"/>
</dbReference>
<dbReference type="PRINTS" id="PR00368">
    <property type="entry name" value="FADPNR"/>
</dbReference>
<keyword evidence="7" id="KW-0560">Oxidoreductase</keyword>
<dbReference type="SUPFAM" id="SSF55424">
    <property type="entry name" value="FAD/NAD-linked reductases, dimerisation (C-terminal) domain"/>
    <property type="match status" value="1"/>
</dbReference>
<dbReference type="InterPro" id="IPR001100">
    <property type="entry name" value="Pyr_nuc-diS_OxRdtase"/>
</dbReference>
<dbReference type="GO" id="GO:0006103">
    <property type="term" value="P:2-oxoglutarate metabolic process"/>
    <property type="evidence" value="ECO:0007669"/>
    <property type="project" value="TreeGrafter"/>
</dbReference>
<keyword evidence="8" id="KW-0520">NAD</keyword>
<dbReference type="InterPro" id="IPR023753">
    <property type="entry name" value="FAD/NAD-binding_dom"/>
</dbReference>
<dbReference type="Pfam" id="PF02852">
    <property type="entry name" value="Pyr_redox_dim"/>
    <property type="match status" value="1"/>
</dbReference>
<evidence type="ECO:0000256" key="9">
    <source>
        <dbReference type="ARBA" id="ARBA00023157"/>
    </source>
</evidence>
<evidence type="ECO:0000256" key="2">
    <source>
        <dbReference type="ARBA" id="ARBA00004496"/>
    </source>
</evidence>
<dbReference type="Gene3D" id="3.30.390.30">
    <property type="match status" value="1"/>
</dbReference>
<protein>
    <recommendedName>
        <fullName evidence="14">Dihydrolipoyl dehydrogenase</fullName>
    </recommendedName>
</protein>
<comment type="similarity">
    <text evidence="3">Belongs to the class-I pyridine nucleotide-disulfide oxidoreductase family.</text>
</comment>
<dbReference type="InterPro" id="IPR016156">
    <property type="entry name" value="FAD/NAD-linked_Rdtase_dimer_sf"/>
</dbReference>
<dbReference type="InterPro" id="IPR004099">
    <property type="entry name" value="Pyr_nucl-diS_OxRdtase_dimer"/>
</dbReference>
<comment type="cofactor">
    <cofactor evidence="1">
        <name>FAD</name>
        <dbReference type="ChEBI" id="CHEBI:57692"/>
    </cofactor>
</comment>
<dbReference type="PRINTS" id="PR00411">
    <property type="entry name" value="PNDRDTASEI"/>
</dbReference>
<evidence type="ECO:0000259" key="12">
    <source>
        <dbReference type="Pfam" id="PF07992"/>
    </source>
</evidence>
<feature type="domain" description="Pyridine nucleotide-disulphide oxidoreductase dimerisation" evidence="11">
    <location>
        <begin position="343"/>
        <end position="452"/>
    </location>
</feature>
<dbReference type="GO" id="GO:0004148">
    <property type="term" value="F:dihydrolipoyl dehydrogenase (NADH) activity"/>
    <property type="evidence" value="ECO:0007669"/>
    <property type="project" value="InterPro"/>
</dbReference>
<dbReference type="GO" id="GO:0005737">
    <property type="term" value="C:cytoplasm"/>
    <property type="evidence" value="ECO:0007669"/>
    <property type="project" value="UniProtKB-SubCell"/>
</dbReference>
<reference evidence="13" key="1">
    <citation type="submission" date="2018-05" db="EMBL/GenBank/DDBJ databases">
        <authorList>
            <person name="Lanie J.A."/>
            <person name="Ng W.-L."/>
            <person name="Kazmierczak K.M."/>
            <person name="Andrzejewski T.M."/>
            <person name="Davidsen T.M."/>
            <person name="Wayne K.J."/>
            <person name="Tettelin H."/>
            <person name="Glass J.I."/>
            <person name="Rusch D."/>
            <person name="Podicherti R."/>
            <person name="Tsui H.-C.T."/>
            <person name="Winkler M.E."/>
        </authorList>
    </citation>
    <scope>NUCLEOTIDE SEQUENCE</scope>
</reference>
<evidence type="ECO:0000256" key="1">
    <source>
        <dbReference type="ARBA" id="ARBA00001974"/>
    </source>
</evidence>
<keyword evidence="4" id="KW-0963">Cytoplasm</keyword>
<sequence length="462" mass="49803">MTNFDIVVLGGGPGGYVSAIRSAQLGNKTAVIEKDELGGVCLNWGCIPTKALLKSAEILNYIKNSKQFGINVPKYDIDFLQTVKRSRNVSKRLSKGIEFLMKKNKIKHIIGQGIIQSTSEISVTNGNKKQKIVAKKIIIATGGRPKEFPGVEFDGKKIITSKEAMTLDSPPAKLVIIGAGAIGVEFAYFYNEFGSEVHLIEMMPNILPNEDVEISKELERNFKKLGINIYTNTKVSSINKLKKNVKVVIDKNQKSKIINADTVLVATGVSGNIEGIGLENIGVATDQGAILINEFNETSIPNIYAIGDVSGPPWLAHVASAQGHVAAEHASGKKTHPVDYSTVPGCTYCQPQVASLGLTEKAAKASGYKLKIGRFDFRGSSKALASGHPSGFVKIIFDEKYGELLGCHIIGNDATELIAELTLAKALETTWQEIAITMHAHPTLSEAIMEAAQDAFGQSVHK</sequence>
<dbReference type="FunFam" id="3.30.390.30:FF:000001">
    <property type="entry name" value="Dihydrolipoyl dehydrogenase"/>
    <property type="match status" value="1"/>
</dbReference>
<dbReference type="InterPro" id="IPR006258">
    <property type="entry name" value="Lipoamide_DH"/>
</dbReference>
<dbReference type="InterPro" id="IPR050151">
    <property type="entry name" value="Class-I_Pyr_Nuc-Dis_Oxidored"/>
</dbReference>
<evidence type="ECO:0000313" key="13">
    <source>
        <dbReference type="EMBL" id="SVA97605.1"/>
    </source>
</evidence>
<dbReference type="NCBIfam" id="TIGR01350">
    <property type="entry name" value="lipoamide_DH"/>
    <property type="match status" value="1"/>
</dbReference>
<evidence type="ECO:0000256" key="3">
    <source>
        <dbReference type="ARBA" id="ARBA00007532"/>
    </source>
</evidence>
<accession>A0A382A7T5</accession>
<evidence type="ECO:0000256" key="7">
    <source>
        <dbReference type="ARBA" id="ARBA00023002"/>
    </source>
</evidence>
<dbReference type="GO" id="GO:0050660">
    <property type="term" value="F:flavin adenine dinucleotide binding"/>
    <property type="evidence" value="ECO:0007669"/>
    <property type="project" value="InterPro"/>
</dbReference>
<keyword evidence="6" id="KW-0274">FAD</keyword>
<evidence type="ECO:0008006" key="14">
    <source>
        <dbReference type="Google" id="ProtNLM"/>
    </source>
</evidence>
<dbReference type="PIRSF" id="PIRSF000350">
    <property type="entry name" value="Mercury_reductase_MerA"/>
    <property type="match status" value="1"/>
</dbReference>
<dbReference type="PROSITE" id="PS00076">
    <property type="entry name" value="PYRIDINE_REDOX_1"/>
    <property type="match status" value="1"/>
</dbReference>
<keyword evidence="10" id="KW-0676">Redox-active center</keyword>
<dbReference type="PANTHER" id="PTHR22912:SF217">
    <property type="entry name" value="DIHYDROLIPOYL DEHYDROGENASE"/>
    <property type="match status" value="1"/>
</dbReference>
<gene>
    <name evidence="13" type="ORF">METZ01_LOCUS150459</name>
</gene>
<evidence type="ECO:0000256" key="4">
    <source>
        <dbReference type="ARBA" id="ARBA00022490"/>
    </source>
</evidence>
<keyword evidence="9" id="KW-1015">Disulfide bond</keyword>
<dbReference type="InterPro" id="IPR012999">
    <property type="entry name" value="Pyr_OxRdtase_I_AS"/>
</dbReference>
<comment type="subcellular location">
    <subcellularLocation>
        <location evidence="2">Cytoplasm</location>
    </subcellularLocation>
</comment>
<evidence type="ECO:0000256" key="5">
    <source>
        <dbReference type="ARBA" id="ARBA00022630"/>
    </source>
</evidence>
<dbReference type="PANTHER" id="PTHR22912">
    <property type="entry name" value="DISULFIDE OXIDOREDUCTASE"/>
    <property type="match status" value="1"/>
</dbReference>
<name>A0A382A7T5_9ZZZZ</name>
<organism evidence="13">
    <name type="scientific">marine metagenome</name>
    <dbReference type="NCBI Taxonomy" id="408172"/>
    <lineage>
        <taxon>unclassified sequences</taxon>
        <taxon>metagenomes</taxon>
        <taxon>ecological metagenomes</taxon>
    </lineage>
</organism>
<proteinExistence type="inferred from homology"/>
<dbReference type="Gene3D" id="3.50.50.60">
    <property type="entry name" value="FAD/NAD(P)-binding domain"/>
    <property type="match status" value="2"/>
</dbReference>
<evidence type="ECO:0000256" key="6">
    <source>
        <dbReference type="ARBA" id="ARBA00022827"/>
    </source>
</evidence>
<evidence type="ECO:0000256" key="8">
    <source>
        <dbReference type="ARBA" id="ARBA00023027"/>
    </source>
</evidence>
<dbReference type="InterPro" id="IPR036188">
    <property type="entry name" value="FAD/NAD-bd_sf"/>
</dbReference>
<evidence type="ECO:0000256" key="10">
    <source>
        <dbReference type="ARBA" id="ARBA00023284"/>
    </source>
</evidence>
<keyword evidence="5" id="KW-0285">Flavoprotein</keyword>
<dbReference type="Pfam" id="PF07992">
    <property type="entry name" value="Pyr_redox_2"/>
    <property type="match status" value="1"/>
</dbReference>
<feature type="domain" description="FAD/NAD(P)-binding" evidence="12">
    <location>
        <begin position="4"/>
        <end position="323"/>
    </location>
</feature>